<comment type="caution">
    <text evidence="3">The sequence shown here is derived from an EMBL/GenBank/DDBJ whole genome shotgun (WGS) entry which is preliminary data.</text>
</comment>
<evidence type="ECO:0000256" key="1">
    <source>
        <dbReference type="SAM" id="Phobius"/>
    </source>
</evidence>
<feature type="signal peptide" evidence="2">
    <location>
        <begin position="1"/>
        <end position="22"/>
    </location>
</feature>
<keyword evidence="1" id="KW-0472">Membrane</keyword>
<proteinExistence type="predicted"/>
<sequence>MYQYIRLILCLTAIIAPNAAYAAKLSHKDPHSRPLGSARAPPTDTTASNIVQGLLTSNQGNIGKYIAEIPCNDINTLWTDAEAAKQFVQQLEEGQVPTLITNLPEEAVKEFSSVINILLTLPDEVINVAEAAVSDVVQIADDIEDGHITAVIASLPSDVVQIVTEGWDDLTNGLTDAWNGLTNGFDCVILNKCPKTTDTCGTPLTGAATTGATPTLTPILPPGVPSSAYAAPTGIYNQTGTGTQYGTQPSLASRSFEWALGSLLGIAVAGILGVAILL</sequence>
<name>A0AA39R6X7_9LECA</name>
<keyword evidence="2" id="KW-0732">Signal</keyword>
<feature type="transmembrane region" description="Helical" evidence="1">
    <location>
        <begin position="258"/>
        <end position="277"/>
    </location>
</feature>
<evidence type="ECO:0000256" key="2">
    <source>
        <dbReference type="SAM" id="SignalP"/>
    </source>
</evidence>
<keyword evidence="1" id="KW-1133">Transmembrane helix</keyword>
<keyword evidence="1" id="KW-0812">Transmembrane</keyword>
<protein>
    <submittedName>
        <fullName evidence="3">Uncharacterized protein</fullName>
    </submittedName>
</protein>
<feature type="chain" id="PRO_5041380503" evidence="2">
    <location>
        <begin position="23"/>
        <end position="278"/>
    </location>
</feature>
<organism evidence="3 4">
    <name type="scientific">Cladonia borealis</name>
    <dbReference type="NCBI Taxonomy" id="184061"/>
    <lineage>
        <taxon>Eukaryota</taxon>
        <taxon>Fungi</taxon>
        <taxon>Dikarya</taxon>
        <taxon>Ascomycota</taxon>
        <taxon>Pezizomycotina</taxon>
        <taxon>Lecanoromycetes</taxon>
        <taxon>OSLEUM clade</taxon>
        <taxon>Lecanoromycetidae</taxon>
        <taxon>Lecanorales</taxon>
        <taxon>Lecanorineae</taxon>
        <taxon>Cladoniaceae</taxon>
        <taxon>Cladonia</taxon>
    </lineage>
</organism>
<dbReference type="AlphaFoldDB" id="A0AA39R6X7"/>
<evidence type="ECO:0000313" key="4">
    <source>
        <dbReference type="Proteomes" id="UP001166286"/>
    </source>
</evidence>
<dbReference type="Proteomes" id="UP001166286">
    <property type="component" value="Unassembled WGS sequence"/>
</dbReference>
<gene>
    <name evidence="3" type="ORF">JMJ35_001992</name>
</gene>
<accession>A0AA39R6X7</accession>
<evidence type="ECO:0000313" key="3">
    <source>
        <dbReference type="EMBL" id="KAK0515958.1"/>
    </source>
</evidence>
<dbReference type="EMBL" id="JAFEKC020000003">
    <property type="protein sequence ID" value="KAK0515958.1"/>
    <property type="molecule type" value="Genomic_DNA"/>
</dbReference>
<reference evidence="3" key="1">
    <citation type="submission" date="2023-03" db="EMBL/GenBank/DDBJ databases">
        <title>Complete genome of Cladonia borealis.</title>
        <authorList>
            <person name="Park H."/>
        </authorList>
    </citation>
    <scope>NUCLEOTIDE SEQUENCE</scope>
    <source>
        <strain evidence="3">ANT050790</strain>
    </source>
</reference>
<keyword evidence="4" id="KW-1185">Reference proteome</keyword>